<feature type="domain" description="Fibronectin type-III" evidence="2">
    <location>
        <begin position="246"/>
        <end position="331"/>
    </location>
</feature>
<feature type="compositionally biased region" description="Polar residues" evidence="1">
    <location>
        <begin position="510"/>
        <end position="519"/>
    </location>
</feature>
<dbReference type="Pfam" id="PF00041">
    <property type="entry name" value="fn3"/>
    <property type="match status" value="7"/>
</dbReference>
<feature type="compositionally biased region" description="Basic and acidic residues" evidence="1">
    <location>
        <begin position="520"/>
        <end position="529"/>
    </location>
</feature>
<dbReference type="InterPro" id="IPR003961">
    <property type="entry name" value="FN3_dom"/>
</dbReference>
<dbReference type="SUPFAM" id="SSF52317">
    <property type="entry name" value="Class I glutamine amidotransferase-like"/>
    <property type="match status" value="1"/>
</dbReference>
<dbReference type="InterPro" id="IPR013783">
    <property type="entry name" value="Ig-like_fold"/>
</dbReference>
<feature type="domain" description="Fibronectin type-III" evidence="2">
    <location>
        <begin position="629"/>
        <end position="717"/>
    </location>
</feature>
<evidence type="ECO:0000256" key="1">
    <source>
        <dbReference type="SAM" id="MobiDB-lite"/>
    </source>
</evidence>
<feature type="domain" description="Fibronectin type-III" evidence="2">
    <location>
        <begin position="44"/>
        <end position="129"/>
    </location>
</feature>
<dbReference type="Pfam" id="PF06283">
    <property type="entry name" value="ThuA"/>
    <property type="match status" value="1"/>
</dbReference>
<reference evidence="3 4" key="1">
    <citation type="journal article" date="2019" name="Mar. Drugs">
        <title>Comparative Genomics and CAZyme Genome Repertoires of Marine Zobellia amurskyensis KMM 3526(T) and Zobellia laminariae KMM 3676(T).</title>
        <authorList>
            <person name="Chernysheva N."/>
            <person name="Bystritskaya E."/>
            <person name="Stenkova A."/>
            <person name="Golovkin I."/>
            <person name="Nedashkovskaya O."/>
            <person name="Isaeva M."/>
        </authorList>
    </citation>
    <scope>NUCLEOTIDE SEQUENCE [LARGE SCALE GENOMIC DNA]</scope>
    <source>
        <strain evidence="3 4">KMM 3526</strain>
    </source>
</reference>
<protein>
    <recommendedName>
        <fullName evidence="2">Fibronectin type-III domain-containing protein</fullName>
    </recommendedName>
</protein>
<proteinExistence type="predicted"/>
<evidence type="ECO:0000313" key="3">
    <source>
        <dbReference type="EMBL" id="MUH35021.1"/>
    </source>
</evidence>
<feature type="domain" description="Fibronectin type-III" evidence="2">
    <location>
        <begin position="150"/>
        <end position="234"/>
    </location>
</feature>
<sequence>MKERPIVGLLSALFACFLFFGIACEKDKSDDPVAIAPDIIPPLPPKKLETVQVTDSSITVSWESAKDNVKVVHYMVYQDSIEVARDSLTTYHAENLKPATEYVFSVRASDAAGNNSEFSEKIKVLTEAVAVEDTVVVNDTTQVFSSILRAPRLSIGKVLKNSVELNWELEINASVVKEYRVFQDTIQIGNVNNKSYKVADLMPGEGYSFSVAAVDLVGKESKRSNVVEVETLLEDIVEQDTIAPTVPTGLKATEIQANSMRLLWSAATDSVGVSTYTVYNDTTVVGLVADTFYVLENLEANTAYSFRVSASDDAENESPRSEPLLISTVDEVKKDSVVLGAPKDLQVVDLGSTTASFSWSPENDGTKVAEYSIYLDEVLVANTVKPEYLTEELTANTEYSFSVAAADELGNQSEKSNILNFTTLSEKVVFKDSIAPTIPQNVKIEELTTASLRVRWNASADSIGVANYRVFQNEDLLATTTETSYLVEKLSPDTTYSFSISALDEAQNESRQSDLVSVTTEKEVEEQKASDTTAPTIPDGLNASEITQTTVNLAWEASEDSVGVSGYSIFQNGKLLASATKTAYRVEGLSPSTEYTFSVAAYDVAENQSQQSTPLQLTTEAEIYVDDVPPSEPNGLRADEVTETSIDLRWNTATDNIGVTEYIIYQNGQRVKSATGTGYSMIGLTSNTTYSFNVSAVDAAQNESQQSETLVISTIEEAQTVDKILVFTKTAAFRHGSIEKGVATLKALGQANNFEVEQSENASDFTFNNLSRYKTVVFLNTTGDVLDAGQQRAFESYIQSGGSYMGVHAATDTEYDWPWYGKLVGAYFNGHPSIQEATLNVVNSNHSSTSHLPNNWVRTEEWYNFKDIYSGINPLILLDESTYNGGTNGANHPFSWYHSYDGGRAFYTAGGHSNASYDEADFRAHLLGGLFYCLGR</sequence>
<dbReference type="InterPro" id="IPR029010">
    <property type="entry name" value="ThuA-like"/>
</dbReference>
<dbReference type="Gene3D" id="3.40.50.880">
    <property type="match status" value="1"/>
</dbReference>
<dbReference type="Gene3D" id="2.60.40.10">
    <property type="entry name" value="Immunoglobulins"/>
    <property type="match status" value="7"/>
</dbReference>
<feature type="region of interest" description="Disordered" evidence="1">
    <location>
        <begin position="510"/>
        <end position="541"/>
    </location>
</feature>
<feature type="domain" description="Fibronectin type-III" evidence="2">
    <location>
        <begin position="341"/>
        <end position="426"/>
    </location>
</feature>
<feature type="domain" description="Fibronectin type-III" evidence="2">
    <location>
        <begin position="537"/>
        <end position="622"/>
    </location>
</feature>
<evidence type="ECO:0000259" key="2">
    <source>
        <dbReference type="PROSITE" id="PS50853"/>
    </source>
</evidence>
<dbReference type="PROSITE" id="PS51257">
    <property type="entry name" value="PROKAR_LIPOPROTEIN"/>
    <property type="match status" value="1"/>
</dbReference>
<gene>
    <name evidence="3" type="ORF">D9O36_04145</name>
</gene>
<dbReference type="RefSeq" id="WP_155598961.1">
    <property type="nucleotide sequence ID" value="NZ_RCNR01000006.1"/>
</dbReference>
<organism evidence="3 4">
    <name type="scientific">Zobellia amurskyensis</name>
    <dbReference type="NCBI Taxonomy" id="248905"/>
    <lineage>
        <taxon>Bacteria</taxon>
        <taxon>Pseudomonadati</taxon>
        <taxon>Bacteroidota</taxon>
        <taxon>Flavobacteriia</taxon>
        <taxon>Flavobacteriales</taxon>
        <taxon>Flavobacteriaceae</taxon>
        <taxon>Zobellia</taxon>
    </lineage>
</organism>
<evidence type="ECO:0000313" key="4">
    <source>
        <dbReference type="Proteomes" id="UP000540519"/>
    </source>
</evidence>
<dbReference type="AlphaFoldDB" id="A0A7X2ZRE9"/>
<dbReference type="InterPro" id="IPR036116">
    <property type="entry name" value="FN3_sf"/>
</dbReference>
<keyword evidence="4" id="KW-1185">Reference proteome</keyword>
<name>A0A7X2ZRE9_9FLAO</name>
<dbReference type="SMART" id="SM00060">
    <property type="entry name" value="FN3"/>
    <property type="match status" value="7"/>
</dbReference>
<dbReference type="OrthoDB" id="9808753at2"/>
<dbReference type="PROSITE" id="PS50853">
    <property type="entry name" value="FN3"/>
    <property type="match status" value="7"/>
</dbReference>
<dbReference type="Proteomes" id="UP000540519">
    <property type="component" value="Unassembled WGS sequence"/>
</dbReference>
<dbReference type="InterPro" id="IPR029062">
    <property type="entry name" value="Class_I_gatase-like"/>
</dbReference>
<dbReference type="PANTHER" id="PTHR40469">
    <property type="entry name" value="SECRETED GLYCOSYL HYDROLASE"/>
    <property type="match status" value="1"/>
</dbReference>
<accession>A0A7X2ZRE9</accession>
<dbReference type="EMBL" id="RCNR01000006">
    <property type="protein sequence ID" value="MUH35021.1"/>
    <property type="molecule type" value="Genomic_DNA"/>
</dbReference>
<dbReference type="CDD" id="cd00063">
    <property type="entry name" value="FN3"/>
    <property type="match status" value="7"/>
</dbReference>
<feature type="domain" description="Fibronectin type-III" evidence="2">
    <location>
        <begin position="438"/>
        <end position="523"/>
    </location>
</feature>
<comment type="caution">
    <text evidence="3">The sequence shown here is derived from an EMBL/GenBank/DDBJ whole genome shotgun (WGS) entry which is preliminary data.</text>
</comment>
<dbReference type="SUPFAM" id="SSF49265">
    <property type="entry name" value="Fibronectin type III"/>
    <property type="match status" value="4"/>
</dbReference>
<dbReference type="PANTHER" id="PTHR40469:SF2">
    <property type="entry name" value="GALACTOSE-BINDING DOMAIN-LIKE SUPERFAMILY PROTEIN"/>
    <property type="match status" value="1"/>
</dbReference>